<evidence type="ECO:0000259" key="1">
    <source>
        <dbReference type="Pfam" id="PF13302"/>
    </source>
</evidence>
<dbReference type="SUPFAM" id="SSF55729">
    <property type="entry name" value="Acyl-CoA N-acyltransferases (Nat)"/>
    <property type="match status" value="1"/>
</dbReference>
<evidence type="ECO:0000313" key="3">
    <source>
        <dbReference type="EMBL" id="SPQ98071.1"/>
    </source>
</evidence>
<dbReference type="Gene3D" id="3.40.630.30">
    <property type="match status" value="1"/>
</dbReference>
<name>A0A0G4IRW8_PLABS</name>
<dbReference type="Proteomes" id="UP000290189">
    <property type="component" value="Unassembled WGS sequence"/>
</dbReference>
<dbReference type="PROSITE" id="PS51257">
    <property type="entry name" value="PROKAR_LIPOPROTEIN"/>
    <property type="match status" value="1"/>
</dbReference>
<evidence type="ECO:0000313" key="4">
    <source>
        <dbReference type="Proteomes" id="UP000039324"/>
    </source>
</evidence>
<dbReference type="OrthoDB" id="64477at2759"/>
<dbReference type="Proteomes" id="UP000039324">
    <property type="component" value="Unassembled WGS sequence"/>
</dbReference>
<sequence>MRDDVVMPRIVSCIRRHRLLTSLVAVGVGASCLWRLRRWLLAFLFRRYLSSAGGTPTQKASSPPKAQSATSADFDIPRRLLLTTSLGCTMVSTAEVTSAHLQQLHELLHRPKSSLVHLRSLPLLTPREIHIRTRTMSTQQSECKCLMFFVVRGNELVGTIGFVRLDAVTCSGEMDVTALSDWWDDGGVEDMFLAVLEYGFEQLRLQRVLCGVDRQHRPPRAFFERFDWQLVSVGRAGFPNMYNFMLSSEDWGAHKARLLDSLRDRCSNNQADAATS</sequence>
<feature type="domain" description="N-acetyltransferase" evidence="1">
    <location>
        <begin position="96"/>
        <end position="226"/>
    </location>
</feature>
<proteinExistence type="predicted"/>
<keyword evidence="4" id="KW-1185">Reference proteome</keyword>
<dbReference type="InterPro" id="IPR016181">
    <property type="entry name" value="Acyl_CoA_acyltransferase"/>
</dbReference>
<evidence type="ECO:0000313" key="5">
    <source>
        <dbReference type="Proteomes" id="UP000290189"/>
    </source>
</evidence>
<dbReference type="Pfam" id="PF13302">
    <property type="entry name" value="Acetyltransf_3"/>
    <property type="match status" value="1"/>
</dbReference>
<geneLocation type="mitochondrion" evidence="3"/>
<evidence type="ECO:0000313" key="2">
    <source>
        <dbReference type="EMBL" id="CEO97851.1"/>
    </source>
</evidence>
<reference evidence="2 4" key="1">
    <citation type="submission" date="2015-02" db="EMBL/GenBank/DDBJ databases">
        <authorList>
            <person name="Chooi Y.-H."/>
        </authorList>
    </citation>
    <scope>NUCLEOTIDE SEQUENCE [LARGE SCALE GENOMIC DNA]</scope>
    <source>
        <strain evidence="2">E3</strain>
    </source>
</reference>
<dbReference type="EMBL" id="OVEO01000009">
    <property type="protein sequence ID" value="SPQ98071.1"/>
    <property type="molecule type" value="Genomic_DNA"/>
</dbReference>
<dbReference type="InterPro" id="IPR000182">
    <property type="entry name" value="GNAT_dom"/>
</dbReference>
<gene>
    <name evidence="2" type="ORF">PBRA_005965</name>
    <name evidence="3" type="ORF">PLBR_LOCUS5286</name>
</gene>
<dbReference type="GO" id="GO:0016747">
    <property type="term" value="F:acyltransferase activity, transferring groups other than amino-acyl groups"/>
    <property type="evidence" value="ECO:0007669"/>
    <property type="project" value="InterPro"/>
</dbReference>
<accession>A0A0G4IRW8</accession>
<organism evidence="2 4">
    <name type="scientific">Plasmodiophora brassicae</name>
    <name type="common">Clubroot disease agent</name>
    <dbReference type="NCBI Taxonomy" id="37360"/>
    <lineage>
        <taxon>Eukaryota</taxon>
        <taxon>Sar</taxon>
        <taxon>Rhizaria</taxon>
        <taxon>Endomyxa</taxon>
        <taxon>Phytomyxea</taxon>
        <taxon>Plasmodiophorida</taxon>
        <taxon>Plasmodiophoridae</taxon>
        <taxon>Plasmodiophora</taxon>
    </lineage>
</organism>
<reference evidence="3 5" key="2">
    <citation type="submission" date="2018-03" db="EMBL/GenBank/DDBJ databases">
        <authorList>
            <person name="Fogelqvist J."/>
        </authorList>
    </citation>
    <scope>NUCLEOTIDE SEQUENCE [LARGE SCALE GENOMIC DNA]</scope>
</reference>
<dbReference type="EMBL" id="CDSF01000081">
    <property type="protein sequence ID" value="CEO97851.1"/>
    <property type="molecule type" value="Genomic_DNA"/>
</dbReference>
<keyword evidence="3" id="KW-0496">Mitochondrion</keyword>
<dbReference type="AlphaFoldDB" id="A0A0G4IRW8"/>
<protein>
    <recommendedName>
        <fullName evidence="1">N-acetyltransferase domain-containing protein</fullName>
    </recommendedName>
</protein>